<reference evidence="9" key="1">
    <citation type="journal article" date="2019" name="Toxins">
        <title>Detection of Abrin-Like and Prepropulchellin-Like Toxin Genes and Transcripts Using Whole Genome Sequencing and Full-Length Transcript Sequencing of Abrus precatorius.</title>
        <authorList>
            <person name="Hovde B.T."/>
            <person name="Daligault H.E."/>
            <person name="Hanschen E.R."/>
            <person name="Kunde Y.A."/>
            <person name="Johnson M.B."/>
            <person name="Starkenburg S.R."/>
            <person name="Johnson S.L."/>
        </authorList>
    </citation>
    <scope>NUCLEOTIDE SEQUENCE [LARGE SCALE GENOMIC DNA]</scope>
</reference>
<feature type="compositionally biased region" description="Basic residues" evidence="7">
    <location>
        <begin position="320"/>
        <end position="331"/>
    </location>
</feature>
<dbReference type="OrthoDB" id="435275at2759"/>
<dbReference type="Proteomes" id="UP000694853">
    <property type="component" value="Unplaced"/>
</dbReference>
<feature type="compositionally biased region" description="Polar residues" evidence="7">
    <location>
        <begin position="334"/>
        <end position="347"/>
    </location>
</feature>
<evidence type="ECO:0000256" key="7">
    <source>
        <dbReference type="SAM" id="MobiDB-lite"/>
    </source>
</evidence>
<dbReference type="Pfam" id="PF10513">
    <property type="entry name" value="EPL1"/>
    <property type="match status" value="1"/>
</dbReference>
<feature type="region of interest" description="Disordered" evidence="7">
    <location>
        <begin position="320"/>
        <end position="387"/>
    </location>
</feature>
<dbReference type="PANTHER" id="PTHR14898">
    <property type="entry name" value="ENHANCER OF POLYCOMB"/>
    <property type="match status" value="1"/>
</dbReference>
<evidence type="ECO:0000256" key="2">
    <source>
        <dbReference type="ARBA" id="ARBA00008035"/>
    </source>
</evidence>
<keyword evidence="9" id="KW-1185">Reference proteome</keyword>
<evidence type="ECO:0000256" key="1">
    <source>
        <dbReference type="ARBA" id="ARBA00004123"/>
    </source>
</evidence>
<evidence type="ECO:0000313" key="10">
    <source>
        <dbReference type="RefSeq" id="XP_027366008.1"/>
    </source>
</evidence>
<dbReference type="GO" id="GO:0006357">
    <property type="term" value="P:regulation of transcription by RNA polymerase II"/>
    <property type="evidence" value="ECO:0007669"/>
    <property type="project" value="InterPro"/>
</dbReference>
<feature type="compositionally biased region" description="Basic and acidic residues" evidence="7">
    <location>
        <begin position="67"/>
        <end position="84"/>
    </location>
</feature>
<dbReference type="InterPro" id="IPR019542">
    <property type="entry name" value="Enhancer_polycomb-like_N"/>
</dbReference>
<evidence type="ECO:0000256" key="4">
    <source>
        <dbReference type="ARBA" id="ARBA00023163"/>
    </source>
</evidence>
<dbReference type="GO" id="GO:0035267">
    <property type="term" value="C:NuA4 histone acetyltransferase complex"/>
    <property type="evidence" value="ECO:0007669"/>
    <property type="project" value="InterPro"/>
</dbReference>
<dbReference type="GeneID" id="113872567"/>
<comment type="subcellular location">
    <subcellularLocation>
        <location evidence="1 6">Nucleus</location>
    </subcellularLocation>
</comment>
<feature type="compositionally biased region" description="Basic and acidic residues" evidence="7">
    <location>
        <begin position="35"/>
        <end position="44"/>
    </location>
</feature>
<evidence type="ECO:0000256" key="3">
    <source>
        <dbReference type="ARBA" id="ARBA00023015"/>
    </source>
</evidence>
<feature type="compositionally biased region" description="Polar residues" evidence="7">
    <location>
        <begin position="354"/>
        <end position="363"/>
    </location>
</feature>
<evidence type="ECO:0000256" key="5">
    <source>
        <dbReference type="ARBA" id="ARBA00023242"/>
    </source>
</evidence>
<dbReference type="InterPro" id="IPR024943">
    <property type="entry name" value="Enhancer_polycomb"/>
</dbReference>
<gene>
    <name evidence="10" type="primary">LOC113872567</name>
</gene>
<name>A0A8B8MDT5_ABRPR</name>
<accession>A0A8B8MDT5</accession>
<feature type="domain" description="Enhancer of polycomb-like N-terminal" evidence="8">
    <location>
        <begin position="490"/>
        <end position="581"/>
    </location>
</feature>
<keyword evidence="5 6" id="KW-0539">Nucleus</keyword>
<dbReference type="AlphaFoldDB" id="A0A8B8MDT5"/>
<protein>
    <recommendedName>
        <fullName evidence="6">Enhancer of polycomb-like protein</fullName>
    </recommendedName>
</protein>
<evidence type="ECO:0000313" key="9">
    <source>
        <dbReference type="Proteomes" id="UP000694853"/>
    </source>
</evidence>
<evidence type="ECO:0000259" key="8">
    <source>
        <dbReference type="Pfam" id="PF10513"/>
    </source>
</evidence>
<keyword evidence="4 6" id="KW-0804">Transcription</keyword>
<reference evidence="10" key="2">
    <citation type="submission" date="2025-08" db="UniProtKB">
        <authorList>
            <consortium name="RefSeq"/>
        </authorList>
    </citation>
    <scope>IDENTIFICATION</scope>
    <source>
        <tissue evidence="10">Young leaves</tissue>
    </source>
</reference>
<evidence type="ECO:0000256" key="6">
    <source>
        <dbReference type="RuleBase" id="RU361124"/>
    </source>
</evidence>
<dbReference type="RefSeq" id="XP_027366008.1">
    <property type="nucleotide sequence ID" value="XM_027510207.1"/>
</dbReference>
<dbReference type="GO" id="GO:0005634">
    <property type="term" value="C:nucleus"/>
    <property type="evidence" value="ECO:0007669"/>
    <property type="project" value="UniProtKB-SubCell"/>
</dbReference>
<organism evidence="9 10">
    <name type="scientific">Abrus precatorius</name>
    <name type="common">Indian licorice</name>
    <name type="synonym">Glycine abrus</name>
    <dbReference type="NCBI Taxonomy" id="3816"/>
    <lineage>
        <taxon>Eukaryota</taxon>
        <taxon>Viridiplantae</taxon>
        <taxon>Streptophyta</taxon>
        <taxon>Embryophyta</taxon>
        <taxon>Tracheophyta</taxon>
        <taxon>Spermatophyta</taxon>
        <taxon>Magnoliopsida</taxon>
        <taxon>eudicotyledons</taxon>
        <taxon>Gunneridae</taxon>
        <taxon>Pentapetalae</taxon>
        <taxon>rosids</taxon>
        <taxon>fabids</taxon>
        <taxon>Fabales</taxon>
        <taxon>Fabaceae</taxon>
        <taxon>Papilionoideae</taxon>
        <taxon>50 kb inversion clade</taxon>
        <taxon>NPAAA clade</taxon>
        <taxon>indigoferoid/millettioid clade</taxon>
        <taxon>Abreae</taxon>
        <taxon>Abrus</taxon>
    </lineage>
</organism>
<feature type="region of interest" description="Disordered" evidence="7">
    <location>
        <begin position="24"/>
        <end position="84"/>
    </location>
</feature>
<sequence length="747" mass="83917">MPAAGTRRTTRVFGMKGADSARVLRSGRRLWPESGEVKTKRANDGDDWPPAKAAKLDATSPRGTSKAKREDSRTEERKSVERKKEHEAVVNRKFGIVYQRRRRRLSTGILEDSRRKESDCCSVLAVVVSPCAGTSGSFSRLLASLLRYATRVRVSPLELLSFFLCEPIHGAFASRGMQFVKVNVVILLLLGPPAVKIGICQFFEIMELPLFSVDFSAVPLYFEYLHSAMLLKPVFRSFFLVHNPINVLSDVEDDEADDDLPVYQNEQQTFKRELSEAATDTPDVIVIDDCLSLPSSVKATRVAGRNGQYRNILNSRGIQKRRSSLRKRKVRNPSMLSSRRSNGTVSSDLMGGRKSNSQLSGVTPSKKLRSLANGSATGSLEEASSATVDSKERLDSSLCSANLLVTELDQCYRVEGAMVTLEMSAPTEWVLTVKKDGLTRCTFKAEKVMRPSLSNRFTHAIMYQLDNGWKLEFANRQDWNVFKDLYKECSDRNMPATATRFIPVPGVREVSSYAETNSFPFHRPDAYISAIGDELTRAMTRTAANYDMDSEDEEWLEKFNNQFQDHVSEDNFELIIDALEKVYYCNPDDSLDEKSAANGCLDLGSKEVVEAVYNYWTRKRKQKRSFLLRVFQGHQSKRAPLIPKPLLRKRRSFKRQPSQFGRGNQPSVLKAIAAEQDALEENAMLRIEQAKTSANISMELAVQKRKMAQVLAQNADLATYKATMLIRIAEAALAAESVDAAAEYFLD</sequence>
<dbReference type="KEGG" id="aprc:113872567"/>
<proteinExistence type="inferred from homology"/>
<keyword evidence="3 6" id="KW-0805">Transcription regulation</keyword>
<comment type="similarity">
    <text evidence="2 6">Belongs to the enhancer of polycomb family.</text>
</comment>
<feature type="compositionally biased region" description="Polar residues" evidence="7">
    <location>
        <begin position="372"/>
        <end position="387"/>
    </location>
</feature>